<dbReference type="EMBL" id="KZ293599">
    <property type="protein sequence ID" value="PBK58173.1"/>
    <property type="molecule type" value="Genomic_DNA"/>
</dbReference>
<evidence type="ECO:0000313" key="1">
    <source>
        <dbReference type="EMBL" id="PBK58173.1"/>
    </source>
</evidence>
<feature type="non-terminal residue" evidence="1">
    <location>
        <position position="98"/>
    </location>
</feature>
<protein>
    <recommendedName>
        <fullName evidence="3">RNase H type-1 domain-containing protein</fullName>
    </recommendedName>
</protein>
<dbReference type="InterPro" id="IPR012337">
    <property type="entry name" value="RNaseH-like_sf"/>
</dbReference>
<dbReference type="InterPro" id="IPR036397">
    <property type="entry name" value="RNaseH_sf"/>
</dbReference>
<organism evidence="1 2">
    <name type="scientific">Armillaria solidipes</name>
    <dbReference type="NCBI Taxonomy" id="1076256"/>
    <lineage>
        <taxon>Eukaryota</taxon>
        <taxon>Fungi</taxon>
        <taxon>Dikarya</taxon>
        <taxon>Basidiomycota</taxon>
        <taxon>Agaricomycotina</taxon>
        <taxon>Agaricomycetes</taxon>
        <taxon>Agaricomycetidae</taxon>
        <taxon>Agaricales</taxon>
        <taxon>Marasmiineae</taxon>
        <taxon>Physalacriaceae</taxon>
        <taxon>Armillaria</taxon>
    </lineage>
</organism>
<evidence type="ECO:0000313" key="2">
    <source>
        <dbReference type="Proteomes" id="UP000218334"/>
    </source>
</evidence>
<dbReference type="AlphaFoldDB" id="A0A2H3B2V9"/>
<dbReference type="SUPFAM" id="SSF53098">
    <property type="entry name" value="Ribonuclease H-like"/>
    <property type="match status" value="1"/>
</dbReference>
<evidence type="ECO:0008006" key="3">
    <source>
        <dbReference type="Google" id="ProtNLM"/>
    </source>
</evidence>
<sequence length="98" mass="10746">TAKLTKITILIDSGQTKSGRYVVGEFRCQARHLQSKRRSLRIRFQWVPGQVGAIGNEIVDADAKLVAQGSPSPLFDNRTVLASPLPRSKAAAIWTSRS</sequence>
<dbReference type="Gene3D" id="3.30.420.10">
    <property type="entry name" value="Ribonuclease H-like superfamily/Ribonuclease H"/>
    <property type="match status" value="1"/>
</dbReference>
<reference evidence="2" key="1">
    <citation type="journal article" date="2017" name="Nat. Ecol. Evol.">
        <title>Genome expansion and lineage-specific genetic innovations in the forest pathogenic fungi Armillaria.</title>
        <authorList>
            <person name="Sipos G."/>
            <person name="Prasanna A.N."/>
            <person name="Walter M.C."/>
            <person name="O'Connor E."/>
            <person name="Balint B."/>
            <person name="Krizsan K."/>
            <person name="Kiss B."/>
            <person name="Hess J."/>
            <person name="Varga T."/>
            <person name="Slot J."/>
            <person name="Riley R."/>
            <person name="Boka B."/>
            <person name="Rigling D."/>
            <person name="Barry K."/>
            <person name="Lee J."/>
            <person name="Mihaltcheva S."/>
            <person name="LaButti K."/>
            <person name="Lipzen A."/>
            <person name="Waldron R."/>
            <person name="Moloney N.M."/>
            <person name="Sperisen C."/>
            <person name="Kredics L."/>
            <person name="Vagvoelgyi C."/>
            <person name="Patrignani A."/>
            <person name="Fitzpatrick D."/>
            <person name="Nagy I."/>
            <person name="Doyle S."/>
            <person name="Anderson J.B."/>
            <person name="Grigoriev I.V."/>
            <person name="Gueldener U."/>
            <person name="Muensterkoetter M."/>
            <person name="Nagy L.G."/>
        </authorList>
    </citation>
    <scope>NUCLEOTIDE SEQUENCE [LARGE SCALE GENOMIC DNA]</scope>
    <source>
        <strain evidence="2">28-4</strain>
    </source>
</reference>
<accession>A0A2H3B2V9</accession>
<name>A0A2H3B2V9_9AGAR</name>
<dbReference type="Proteomes" id="UP000218334">
    <property type="component" value="Unassembled WGS sequence"/>
</dbReference>
<gene>
    <name evidence="1" type="ORF">ARMSODRAFT_840398</name>
</gene>
<feature type="non-terminal residue" evidence="1">
    <location>
        <position position="1"/>
    </location>
</feature>
<proteinExistence type="predicted"/>
<keyword evidence="2" id="KW-1185">Reference proteome</keyword>
<dbReference type="GO" id="GO:0003676">
    <property type="term" value="F:nucleic acid binding"/>
    <property type="evidence" value="ECO:0007669"/>
    <property type="project" value="InterPro"/>
</dbReference>
<dbReference type="STRING" id="1076256.A0A2H3B2V9"/>